<evidence type="ECO:0000313" key="4">
    <source>
        <dbReference type="Proteomes" id="UP000192796"/>
    </source>
</evidence>
<feature type="repeat" description="TPR" evidence="1">
    <location>
        <begin position="440"/>
        <end position="473"/>
    </location>
</feature>
<dbReference type="SMART" id="SM00028">
    <property type="entry name" value="TPR"/>
    <property type="match status" value="4"/>
</dbReference>
<dbReference type="STRING" id="1703345.A3860_36825"/>
<evidence type="ECO:0000259" key="2">
    <source>
        <dbReference type="PROSITE" id="PS50125"/>
    </source>
</evidence>
<evidence type="ECO:0000256" key="1">
    <source>
        <dbReference type="PROSITE-ProRule" id="PRU00339"/>
    </source>
</evidence>
<name>A0A1V9FMR6_9BACT</name>
<dbReference type="InterPro" id="IPR001054">
    <property type="entry name" value="A/G_cyclase"/>
</dbReference>
<gene>
    <name evidence="3" type="ORF">A3860_36825</name>
</gene>
<dbReference type="Proteomes" id="UP000192796">
    <property type="component" value="Unassembled WGS sequence"/>
</dbReference>
<protein>
    <submittedName>
        <fullName evidence="3">Guanylate cyclase</fullName>
    </submittedName>
</protein>
<organism evidence="3 4">
    <name type="scientific">Niastella vici</name>
    <dbReference type="NCBI Taxonomy" id="1703345"/>
    <lineage>
        <taxon>Bacteria</taxon>
        <taxon>Pseudomonadati</taxon>
        <taxon>Bacteroidota</taxon>
        <taxon>Chitinophagia</taxon>
        <taxon>Chitinophagales</taxon>
        <taxon>Chitinophagaceae</taxon>
        <taxon>Niastella</taxon>
    </lineage>
</organism>
<dbReference type="GO" id="GO:0035556">
    <property type="term" value="P:intracellular signal transduction"/>
    <property type="evidence" value="ECO:0007669"/>
    <property type="project" value="InterPro"/>
</dbReference>
<accession>A0A1V9FMR6</accession>
<dbReference type="RefSeq" id="WP_081154497.1">
    <property type="nucleotide sequence ID" value="NZ_LVYD01000075.1"/>
</dbReference>
<comment type="caution">
    <text evidence="3">The sequence shown here is derived from an EMBL/GenBank/DDBJ whole genome shotgun (WGS) entry which is preliminary data.</text>
</comment>
<dbReference type="GO" id="GO:0004016">
    <property type="term" value="F:adenylate cyclase activity"/>
    <property type="evidence" value="ECO:0007669"/>
    <property type="project" value="UniProtKB-ARBA"/>
</dbReference>
<dbReference type="InterPro" id="IPR050697">
    <property type="entry name" value="Adenylyl/Guanylyl_Cyclase_3/4"/>
</dbReference>
<dbReference type="EMBL" id="LVYD01000075">
    <property type="protein sequence ID" value="OQP59645.1"/>
    <property type="molecule type" value="Genomic_DNA"/>
</dbReference>
<dbReference type="SUPFAM" id="SSF48452">
    <property type="entry name" value="TPR-like"/>
    <property type="match status" value="2"/>
</dbReference>
<evidence type="ECO:0000313" key="3">
    <source>
        <dbReference type="EMBL" id="OQP59645.1"/>
    </source>
</evidence>
<dbReference type="PROSITE" id="PS50005">
    <property type="entry name" value="TPR"/>
    <property type="match status" value="2"/>
</dbReference>
<dbReference type="Gene3D" id="1.25.40.10">
    <property type="entry name" value="Tetratricopeptide repeat domain"/>
    <property type="match status" value="2"/>
</dbReference>
<dbReference type="Pfam" id="PF00211">
    <property type="entry name" value="Guanylate_cyc"/>
    <property type="match status" value="1"/>
</dbReference>
<dbReference type="PROSITE" id="PS50125">
    <property type="entry name" value="GUANYLATE_CYCLASE_2"/>
    <property type="match status" value="1"/>
</dbReference>
<proteinExistence type="predicted"/>
<feature type="domain" description="Guanylate cyclase" evidence="2">
    <location>
        <begin position="6"/>
        <end position="113"/>
    </location>
</feature>
<dbReference type="InterPro" id="IPR011990">
    <property type="entry name" value="TPR-like_helical_dom_sf"/>
</dbReference>
<dbReference type="PANTHER" id="PTHR43081:SF19">
    <property type="entry name" value="PH-SENSITIVE ADENYLATE CYCLASE RV1264"/>
    <property type="match status" value="1"/>
</dbReference>
<dbReference type="InterPro" id="IPR019734">
    <property type="entry name" value="TPR_rpt"/>
</dbReference>
<keyword evidence="1" id="KW-0802">TPR repeat</keyword>
<keyword evidence="4" id="KW-1185">Reference proteome</keyword>
<dbReference type="SUPFAM" id="SSF55073">
    <property type="entry name" value="Nucleotide cyclase"/>
    <property type="match status" value="1"/>
</dbReference>
<dbReference type="OrthoDB" id="9779074at2"/>
<dbReference type="GO" id="GO:0006171">
    <property type="term" value="P:cAMP biosynthetic process"/>
    <property type="evidence" value="ECO:0007669"/>
    <property type="project" value="TreeGrafter"/>
</dbReference>
<dbReference type="CDD" id="cd07302">
    <property type="entry name" value="CHD"/>
    <property type="match status" value="1"/>
</dbReference>
<sequence>MRQLAAILFADMTGYTALMQENEQLARTKRQRLKDVLEETIARFHGKILQYYGDGSLSIFNSAIDSVHAAIEIQQQLLQHPRVDLRIGIHTGDVTIEEASIYGDGVNLASRIESLAVPGGVFVSEKVYDEIRNQQHIQTREMGYFELKNIKQPIRVFAIANNGIVVPGRHEVRGKTAAPVNRLAVLPFVNMSADPENEYFSDGITEELLNTLTRVDGLQVTSRTSAFAFKGKNDDIRDIAIQLNVDKILEGSVRKAGNRVRITAQLINAADGFHIWSETYDRKLDDIFEVQDEISGIIANKLKENLSAPQKTVPAIKSSVKNITAYTHYLKGLHFRNKLTPADLRKAIECFKEAISLEPGYAQAYAMVAMVYSYLGSMGQMIPHTAFEIAHQYADKALELDNTVSEALIAKAMPCILYDWKWQEAHDMLQKAIQLNPTSAEGYDLLGFYYIATNQKAQAVKTLEDAEQIDPLSTTIIKSLGMMYVFSERFDDAIRQAEKLLEMNPEMRSGIELKAWATGMKGDWQSALTLFEEVQRLTNHPLKGLMGLGHAYGRLGMIDKAMDCIHRLEQRQQEEPDVVIDGDLAAVWLGIEDLDKTFYYLNQCVDKRMGPVACFMEYPPYKKIKQDPRFEALKTRMGI</sequence>
<reference evidence="3 4" key="1">
    <citation type="submission" date="2016-03" db="EMBL/GenBank/DDBJ databases">
        <title>Niastella vici sp. nov., isolated from farmland soil.</title>
        <authorList>
            <person name="Chen L."/>
            <person name="Wang D."/>
            <person name="Yang S."/>
            <person name="Wang G."/>
        </authorList>
    </citation>
    <scope>NUCLEOTIDE SEQUENCE [LARGE SCALE GENOMIC DNA]</scope>
    <source>
        <strain evidence="3 4">DJ57</strain>
    </source>
</reference>
<dbReference type="Gene3D" id="3.30.70.1230">
    <property type="entry name" value="Nucleotide cyclase"/>
    <property type="match status" value="1"/>
</dbReference>
<dbReference type="PANTHER" id="PTHR43081">
    <property type="entry name" value="ADENYLATE CYCLASE, TERMINAL-DIFFERENTIATION SPECIFIC-RELATED"/>
    <property type="match status" value="1"/>
</dbReference>
<feature type="repeat" description="TPR" evidence="1">
    <location>
        <begin position="474"/>
        <end position="507"/>
    </location>
</feature>
<dbReference type="AlphaFoldDB" id="A0A1V9FMR6"/>
<dbReference type="Pfam" id="PF13181">
    <property type="entry name" value="TPR_8"/>
    <property type="match status" value="1"/>
</dbReference>
<dbReference type="InterPro" id="IPR029787">
    <property type="entry name" value="Nucleotide_cyclase"/>
</dbReference>
<dbReference type="Gene3D" id="3.40.50.10070">
    <property type="entry name" value="TolB, N-terminal domain"/>
    <property type="match status" value="1"/>
</dbReference>